<evidence type="ECO:0000256" key="2">
    <source>
        <dbReference type="SAM" id="SignalP"/>
    </source>
</evidence>
<organism evidence="3 4">
    <name type="scientific">Anatilimnocola aggregata</name>
    <dbReference type="NCBI Taxonomy" id="2528021"/>
    <lineage>
        <taxon>Bacteria</taxon>
        <taxon>Pseudomonadati</taxon>
        <taxon>Planctomycetota</taxon>
        <taxon>Planctomycetia</taxon>
        <taxon>Pirellulales</taxon>
        <taxon>Pirellulaceae</taxon>
        <taxon>Anatilimnocola</taxon>
    </lineage>
</organism>
<feature type="compositionally biased region" description="Pro residues" evidence="1">
    <location>
        <begin position="46"/>
        <end position="94"/>
    </location>
</feature>
<dbReference type="RefSeq" id="WP_145088295.1">
    <property type="nucleotide sequence ID" value="NZ_CP036274.1"/>
</dbReference>
<feature type="signal peptide" evidence="2">
    <location>
        <begin position="1"/>
        <end position="21"/>
    </location>
</feature>
<feature type="chain" id="PRO_5022017412" evidence="2">
    <location>
        <begin position="22"/>
        <end position="142"/>
    </location>
</feature>
<evidence type="ECO:0000313" key="3">
    <source>
        <dbReference type="EMBL" id="QDU27451.1"/>
    </source>
</evidence>
<feature type="region of interest" description="Disordered" evidence="1">
    <location>
        <begin position="24"/>
        <end position="108"/>
    </location>
</feature>
<proteinExistence type="predicted"/>
<evidence type="ECO:0000313" key="4">
    <source>
        <dbReference type="Proteomes" id="UP000315017"/>
    </source>
</evidence>
<reference evidence="3 4" key="1">
    <citation type="submission" date="2019-02" db="EMBL/GenBank/DDBJ databases">
        <title>Deep-cultivation of Planctomycetes and their phenomic and genomic characterization uncovers novel biology.</title>
        <authorList>
            <person name="Wiegand S."/>
            <person name="Jogler M."/>
            <person name="Boedeker C."/>
            <person name="Pinto D."/>
            <person name="Vollmers J."/>
            <person name="Rivas-Marin E."/>
            <person name="Kohn T."/>
            <person name="Peeters S.H."/>
            <person name="Heuer A."/>
            <person name="Rast P."/>
            <person name="Oberbeckmann S."/>
            <person name="Bunk B."/>
            <person name="Jeske O."/>
            <person name="Meyerdierks A."/>
            <person name="Storesund J.E."/>
            <person name="Kallscheuer N."/>
            <person name="Luecker S."/>
            <person name="Lage O.M."/>
            <person name="Pohl T."/>
            <person name="Merkel B.J."/>
            <person name="Hornburger P."/>
            <person name="Mueller R.-W."/>
            <person name="Bruemmer F."/>
            <person name="Labrenz M."/>
            <person name="Spormann A.M."/>
            <person name="Op den Camp H."/>
            <person name="Overmann J."/>
            <person name="Amann R."/>
            <person name="Jetten M.S.M."/>
            <person name="Mascher T."/>
            <person name="Medema M.H."/>
            <person name="Devos D.P."/>
            <person name="Kaster A.-K."/>
            <person name="Ovreas L."/>
            <person name="Rohde M."/>
            <person name="Galperin M.Y."/>
            <person name="Jogler C."/>
        </authorList>
    </citation>
    <scope>NUCLEOTIDE SEQUENCE [LARGE SCALE GENOMIC DNA]</scope>
    <source>
        <strain evidence="3 4">ETA_A8</strain>
    </source>
</reference>
<dbReference type="KEGG" id="aagg:ETAA8_25390"/>
<dbReference type="EMBL" id="CP036274">
    <property type="protein sequence ID" value="QDU27451.1"/>
    <property type="molecule type" value="Genomic_DNA"/>
</dbReference>
<evidence type="ECO:0000256" key="1">
    <source>
        <dbReference type="SAM" id="MobiDB-lite"/>
    </source>
</evidence>
<name>A0A517YB71_9BACT</name>
<sequence precursor="true">MFCNLNFISTILLAGFTAAIAAGQQPASDDPFAPAPTVPTTNQPAPANPDDPFAPTPKPALPPVVPAPGPGIVPPPQPRVQPVPTPQPANPAPVNPDAEGANDGNGVIVASPGRFAPWGNTKGTWVPFYYNKQWHLYRSWCQ</sequence>
<keyword evidence="4" id="KW-1185">Reference proteome</keyword>
<gene>
    <name evidence="3" type="ORF">ETAA8_25390</name>
</gene>
<dbReference type="Proteomes" id="UP000315017">
    <property type="component" value="Chromosome"/>
</dbReference>
<dbReference type="AlphaFoldDB" id="A0A517YB71"/>
<protein>
    <submittedName>
        <fullName evidence="3">Uncharacterized protein</fullName>
    </submittedName>
</protein>
<keyword evidence="2" id="KW-0732">Signal</keyword>
<accession>A0A517YB71</accession>